<sequence length="266" mass="30428">RLRISYDVGNHPASTMFSYELVSDESEHTVELLSERQNFTLRVDGGIARSIVNAGDREYLEVDTPMFLGGVPPDVARHAHSHWHLRNSTSFRGCMSRVEINGRLQDLAESEKQNKVIPGCGDSEQRDQGAIRPIEQSAPLTRVSKPKKIKDSNACSANKCENGRCRPRRRSGGYRCRCKRGWSGKYCNEPPTCRRDRQRAFVFDYGCRSRYRIKQFTCDGKCGKDCCQPKRYHKKRVAMICNDGTKYTKDVDIIRKCRCSRDCDGM</sequence>
<feature type="disulfide bond" evidence="2">
    <location>
        <begin position="155"/>
        <end position="165"/>
    </location>
</feature>
<evidence type="ECO:0000313" key="8">
    <source>
        <dbReference type="Proteomes" id="UP001445076"/>
    </source>
</evidence>
<dbReference type="Pfam" id="PF00054">
    <property type="entry name" value="Laminin_G_1"/>
    <property type="match status" value="1"/>
</dbReference>
<dbReference type="PANTHER" id="PTHR15036">
    <property type="entry name" value="PIKACHURIN-LIKE PROTEIN"/>
    <property type="match status" value="1"/>
</dbReference>
<feature type="domain" description="CTCK" evidence="4">
    <location>
        <begin position="193"/>
        <end position="264"/>
    </location>
</feature>
<dbReference type="InterPro" id="IPR000742">
    <property type="entry name" value="EGF"/>
</dbReference>
<dbReference type="PROSITE" id="PS01185">
    <property type="entry name" value="CTCK_1"/>
    <property type="match status" value="1"/>
</dbReference>
<dbReference type="PROSITE" id="PS01225">
    <property type="entry name" value="CTCK_2"/>
    <property type="match status" value="1"/>
</dbReference>
<accession>A0AAW0X2M8</accession>
<dbReference type="Gene3D" id="2.60.120.200">
    <property type="match status" value="1"/>
</dbReference>
<dbReference type="EMBL" id="JARKIK010000052">
    <property type="protein sequence ID" value="KAK8733842.1"/>
    <property type="molecule type" value="Genomic_DNA"/>
</dbReference>
<dbReference type="AlphaFoldDB" id="A0AAW0X2M8"/>
<gene>
    <name evidence="7" type="ORF">OTU49_006205</name>
</gene>
<dbReference type="GO" id="GO:0016020">
    <property type="term" value="C:membrane"/>
    <property type="evidence" value="ECO:0007669"/>
    <property type="project" value="UniProtKB-SubCell"/>
</dbReference>
<dbReference type="PANTHER" id="PTHR15036:SF49">
    <property type="entry name" value="AXOTACTIN"/>
    <property type="match status" value="1"/>
</dbReference>
<dbReference type="Gene3D" id="2.10.25.10">
    <property type="entry name" value="Laminin"/>
    <property type="match status" value="1"/>
</dbReference>
<dbReference type="InterPro" id="IPR013320">
    <property type="entry name" value="ConA-like_dom_sf"/>
</dbReference>
<name>A0AAW0X2M8_CHEQU</name>
<feature type="region of interest" description="Disordered" evidence="3">
    <location>
        <begin position="116"/>
        <end position="146"/>
    </location>
</feature>
<keyword evidence="2" id="KW-0245">EGF-like domain</keyword>
<proteinExistence type="predicted"/>
<dbReference type="Pfam" id="PF00008">
    <property type="entry name" value="EGF"/>
    <property type="match status" value="1"/>
</dbReference>
<feature type="non-terminal residue" evidence="7">
    <location>
        <position position="1"/>
    </location>
</feature>
<dbReference type="SUPFAM" id="SSF57196">
    <property type="entry name" value="EGF/Laminin"/>
    <property type="match status" value="1"/>
</dbReference>
<feature type="domain" description="EGF-like" evidence="6">
    <location>
        <begin position="151"/>
        <end position="188"/>
    </location>
</feature>
<dbReference type="SMART" id="SM00041">
    <property type="entry name" value="CT"/>
    <property type="match status" value="1"/>
</dbReference>
<evidence type="ECO:0000256" key="1">
    <source>
        <dbReference type="ARBA" id="ARBA00023157"/>
    </source>
</evidence>
<dbReference type="SUPFAM" id="SSF49899">
    <property type="entry name" value="Concanavalin A-like lectins/glucanases"/>
    <property type="match status" value="1"/>
</dbReference>
<feature type="domain" description="Laminin G" evidence="5">
    <location>
        <begin position="1"/>
        <end position="120"/>
    </location>
</feature>
<protein>
    <recommendedName>
        <fullName evidence="9">Protein slit</fullName>
    </recommendedName>
</protein>
<evidence type="ECO:0000259" key="6">
    <source>
        <dbReference type="PROSITE" id="PS50026"/>
    </source>
</evidence>
<evidence type="ECO:0000259" key="4">
    <source>
        <dbReference type="PROSITE" id="PS01225"/>
    </source>
</evidence>
<organism evidence="7 8">
    <name type="scientific">Cherax quadricarinatus</name>
    <name type="common">Australian red claw crayfish</name>
    <dbReference type="NCBI Taxonomy" id="27406"/>
    <lineage>
        <taxon>Eukaryota</taxon>
        <taxon>Metazoa</taxon>
        <taxon>Ecdysozoa</taxon>
        <taxon>Arthropoda</taxon>
        <taxon>Crustacea</taxon>
        <taxon>Multicrustacea</taxon>
        <taxon>Malacostraca</taxon>
        <taxon>Eumalacostraca</taxon>
        <taxon>Eucarida</taxon>
        <taxon>Decapoda</taxon>
        <taxon>Pleocyemata</taxon>
        <taxon>Astacidea</taxon>
        <taxon>Parastacoidea</taxon>
        <taxon>Parastacidae</taxon>
        <taxon>Cherax</taxon>
    </lineage>
</organism>
<evidence type="ECO:0000256" key="3">
    <source>
        <dbReference type="SAM" id="MobiDB-lite"/>
    </source>
</evidence>
<dbReference type="PROSITE" id="PS00022">
    <property type="entry name" value="EGF_1"/>
    <property type="match status" value="1"/>
</dbReference>
<dbReference type="InterPro" id="IPR050372">
    <property type="entry name" value="Neurexin-related_CASP"/>
</dbReference>
<evidence type="ECO:0008006" key="9">
    <source>
        <dbReference type="Google" id="ProtNLM"/>
    </source>
</evidence>
<evidence type="ECO:0000256" key="2">
    <source>
        <dbReference type="PROSITE-ProRule" id="PRU00076"/>
    </source>
</evidence>
<keyword evidence="8" id="KW-1185">Reference proteome</keyword>
<dbReference type="InterPro" id="IPR006207">
    <property type="entry name" value="Cys_knot_C"/>
</dbReference>
<comment type="caution">
    <text evidence="2">Lacks conserved residue(s) required for the propagation of feature annotation.</text>
</comment>
<dbReference type="CDD" id="cd00110">
    <property type="entry name" value="LamG"/>
    <property type="match status" value="1"/>
</dbReference>
<dbReference type="PROSITE" id="PS01186">
    <property type="entry name" value="EGF_2"/>
    <property type="match status" value="1"/>
</dbReference>
<comment type="caution">
    <text evidence="7">The sequence shown here is derived from an EMBL/GenBank/DDBJ whole genome shotgun (WGS) entry which is preliminary data.</text>
</comment>
<dbReference type="GO" id="GO:0007399">
    <property type="term" value="P:nervous system development"/>
    <property type="evidence" value="ECO:0007669"/>
    <property type="project" value="UniProtKB-ARBA"/>
</dbReference>
<dbReference type="Proteomes" id="UP001445076">
    <property type="component" value="Unassembled WGS sequence"/>
</dbReference>
<dbReference type="CDD" id="cd00054">
    <property type="entry name" value="EGF_CA"/>
    <property type="match status" value="1"/>
</dbReference>
<dbReference type="SMART" id="SM00181">
    <property type="entry name" value="EGF"/>
    <property type="match status" value="1"/>
</dbReference>
<feature type="disulfide bond" evidence="2">
    <location>
        <begin position="178"/>
        <end position="187"/>
    </location>
</feature>
<dbReference type="PROSITE" id="PS50025">
    <property type="entry name" value="LAM_G_DOMAIN"/>
    <property type="match status" value="1"/>
</dbReference>
<keyword evidence="1 2" id="KW-1015">Disulfide bond</keyword>
<evidence type="ECO:0000259" key="5">
    <source>
        <dbReference type="PROSITE" id="PS50025"/>
    </source>
</evidence>
<dbReference type="InterPro" id="IPR001791">
    <property type="entry name" value="Laminin_G"/>
</dbReference>
<dbReference type="PROSITE" id="PS50026">
    <property type="entry name" value="EGF_3"/>
    <property type="match status" value="1"/>
</dbReference>
<evidence type="ECO:0000313" key="7">
    <source>
        <dbReference type="EMBL" id="KAK8733842.1"/>
    </source>
</evidence>
<reference evidence="7 8" key="1">
    <citation type="journal article" date="2024" name="BMC Genomics">
        <title>Genome assembly of redclaw crayfish (Cherax quadricarinatus) provides insights into its immune adaptation and hypoxia tolerance.</title>
        <authorList>
            <person name="Liu Z."/>
            <person name="Zheng J."/>
            <person name="Li H."/>
            <person name="Fang K."/>
            <person name="Wang S."/>
            <person name="He J."/>
            <person name="Zhou D."/>
            <person name="Weng S."/>
            <person name="Chi M."/>
            <person name="Gu Z."/>
            <person name="He J."/>
            <person name="Li F."/>
            <person name="Wang M."/>
        </authorList>
    </citation>
    <scope>NUCLEOTIDE SEQUENCE [LARGE SCALE GENOMIC DNA]</scope>
    <source>
        <strain evidence="7">ZL_2023a</strain>
    </source>
</reference>